<accession>A0AAD4VPD8</accession>
<protein>
    <submittedName>
        <fullName evidence="2">Uncharacterized protein</fullName>
    </submittedName>
</protein>
<dbReference type="GO" id="GO:0009507">
    <property type="term" value="C:chloroplast"/>
    <property type="evidence" value="ECO:0007669"/>
    <property type="project" value="TreeGrafter"/>
</dbReference>
<dbReference type="AlphaFoldDB" id="A0AAD4VPD8"/>
<comment type="caution">
    <text evidence="2">The sequence shown here is derived from an EMBL/GenBank/DDBJ whole genome shotgun (WGS) entry which is preliminary data.</text>
</comment>
<sequence length="84" mass="9100">MKGGISEEVLGMKNCKVSPSSGNPIELGNNACEAIAAIRRGMVLFRRGDVSGCVAEFDKAIELDPRQQRFGEGAEQSIWSNLRC</sequence>
<organism evidence="2 3">
    <name type="scientific">Prunus dulcis</name>
    <name type="common">Almond</name>
    <name type="synonym">Amygdalus dulcis</name>
    <dbReference type="NCBI Taxonomy" id="3755"/>
    <lineage>
        <taxon>Eukaryota</taxon>
        <taxon>Viridiplantae</taxon>
        <taxon>Streptophyta</taxon>
        <taxon>Embryophyta</taxon>
        <taxon>Tracheophyta</taxon>
        <taxon>Spermatophyta</taxon>
        <taxon>Magnoliopsida</taxon>
        <taxon>eudicotyledons</taxon>
        <taxon>Gunneridae</taxon>
        <taxon>Pentapetalae</taxon>
        <taxon>rosids</taxon>
        <taxon>fabids</taxon>
        <taxon>Rosales</taxon>
        <taxon>Rosaceae</taxon>
        <taxon>Amygdaloideae</taxon>
        <taxon>Amygdaleae</taxon>
        <taxon>Prunus</taxon>
    </lineage>
</organism>
<dbReference type="PANTHER" id="PTHR47908">
    <property type="match status" value="1"/>
</dbReference>
<evidence type="ECO:0000313" key="2">
    <source>
        <dbReference type="EMBL" id="KAI5328835.1"/>
    </source>
</evidence>
<reference evidence="2 3" key="1">
    <citation type="journal article" date="2022" name="G3 (Bethesda)">
        <title>Whole-genome sequence and methylome profiling of the almond [Prunus dulcis (Mill.) D.A. Webb] cultivar 'Nonpareil'.</title>
        <authorList>
            <person name="D'Amico-Willman K.M."/>
            <person name="Ouma W.Z."/>
            <person name="Meulia T."/>
            <person name="Sideli G.M."/>
            <person name="Gradziel T.M."/>
            <person name="Fresnedo-Ramirez J."/>
        </authorList>
    </citation>
    <scope>NUCLEOTIDE SEQUENCE [LARGE SCALE GENOMIC DNA]</scope>
    <source>
        <strain evidence="2">Clone GOH B32 T37-40</strain>
    </source>
</reference>
<name>A0AAD4VPD8_PRUDU</name>
<evidence type="ECO:0000313" key="3">
    <source>
        <dbReference type="Proteomes" id="UP001054821"/>
    </source>
</evidence>
<evidence type="ECO:0000256" key="1">
    <source>
        <dbReference type="PROSITE-ProRule" id="PRU00339"/>
    </source>
</evidence>
<dbReference type="PANTHER" id="PTHR47908:SF2">
    <property type="entry name" value="TETRATRICOPEPTIDE REPEAT (TPR)-LIKE SUPERFAMILY PROTEIN"/>
    <property type="match status" value="1"/>
</dbReference>
<keyword evidence="1" id="KW-0802">TPR repeat</keyword>
<dbReference type="PROSITE" id="PS50005">
    <property type="entry name" value="TPR"/>
    <property type="match status" value="1"/>
</dbReference>
<feature type="repeat" description="TPR" evidence="1">
    <location>
        <begin position="34"/>
        <end position="67"/>
    </location>
</feature>
<dbReference type="InterPro" id="IPR019734">
    <property type="entry name" value="TPR_rpt"/>
</dbReference>
<dbReference type="EMBL" id="JAJFAZ020000005">
    <property type="protein sequence ID" value="KAI5328835.1"/>
    <property type="molecule type" value="Genomic_DNA"/>
</dbReference>
<gene>
    <name evidence="2" type="ORF">L3X38_028232</name>
</gene>
<dbReference type="Proteomes" id="UP001054821">
    <property type="component" value="Chromosome 5"/>
</dbReference>
<keyword evidence="3" id="KW-1185">Reference proteome</keyword>
<proteinExistence type="predicted"/>